<reference evidence="2 3" key="1">
    <citation type="journal article" date="2007" name="Proc. Natl. Acad. Sci. U.S.A.">
        <title>Independent sorting-out of thousands of duplicated gene pairs in two yeast species descended from a whole-genome duplication.</title>
        <authorList>
            <person name="Scannell D.R."/>
            <person name="Frank A.C."/>
            <person name="Conant G.C."/>
            <person name="Byrne K.P."/>
            <person name="Woolfit M."/>
            <person name="Wolfe K.H."/>
        </authorList>
    </citation>
    <scope>NUCLEOTIDE SEQUENCE [LARGE SCALE GENOMIC DNA]</scope>
    <source>
        <strain evidence="3">ATCC 22028 / DSM 70294 / BCRC 21397 / CBS 2163 / NBRC 10782 / NRRL Y-8283 / UCD 57-17</strain>
    </source>
</reference>
<feature type="region of interest" description="Disordered" evidence="1">
    <location>
        <begin position="550"/>
        <end position="597"/>
    </location>
</feature>
<evidence type="ECO:0000313" key="2">
    <source>
        <dbReference type="EMBL" id="EDO19638.1"/>
    </source>
</evidence>
<feature type="compositionally biased region" description="Low complexity" evidence="1">
    <location>
        <begin position="244"/>
        <end position="255"/>
    </location>
</feature>
<dbReference type="EMBL" id="DS480378">
    <property type="protein sequence ID" value="EDO19638.1"/>
    <property type="molecule type" value="Genomic_DNA"/>
</dbReference>
<dbReference type="OrthoDB" id="4065296at2759"/>
<feature type="region of interest" description="Disordered" evidence="1">
    <location>
        <begin position="496"/>
        <end position="524"/>
    </location>
</feature>
<feature type="compositionally biased region" description="Polar residues" evidence="1">
    <location>
        <begin position="320"/>
        <end position="353"/>
    </location>
</feature>
<feature type="compositionally biased region" description="Basic and acidic residues" evidence="1">
    <location>
        <begin position="364"/>
        <end position="379"/>
    </location>
</feature>
<proteinExistence type="predicted"/>
<feature type="compositionally biased region" description="Polar residues" evidence="1">
    <location>
        <begin position="395"/>
        <end position="409"/>
    </location>
</feature>
<dbReference type="eggNOG" id="ENOG502S0PT">
    <property type="taxonomic scope" value="Eukaryota"/>
</dbReference>
<protein>
    <submittedName>
        <fullName evidence="2">Uncharacterized protein</fullName>
    </submittedName>
</protein>
<dbReference type="InParanoid" id="A7TE18"/>
<dbReference type="RefSeq" id="XP_001647496.1">
    <property type="nucleotide sequence ID" value="XM_001647446.1"/>
</dbReference>
<feature type="region of interest" description="Disordered" evidence="1">
    <location>
        <begin position="129"/>
        <end position="193"/>
    </location>
</feature>
<dbReference type="FunCoup" id="A7TE18">
    <property type="interactions" value="182"/>
</dbReference>
<name>A7TE18_VANPO</name>
<dbReference type="KEGG" id="vpo:Kpol_1018p178"/>
<feature type="region of interest" description="Disordered" evidence="1">
    <location>
        <begin position="268"/>
        <end position="411"/>
    </location>
</feature>
<feature type="region of interest" description="Disordered" evidence="1">
    <location>
        <begin position="53"/>
        <end position="83"/>
    </location>
</feature>
<feature type="compositionally biased region" description="Basic and acidic residues" evidence="1">
    <location>
        <begin position="62"/>
        <end position="79"/>
    </location>
</feature>
<evidence type="ECO:0000313" key="3">
    <source>
        <dbReference type="Proteomes" id="UP000000267"/>
    </source>
</evidence>
<feature type="compositionally biased region" description="Polar residues" evidence="1">
    <location>
        <begin position="272"/>
        <end position="291"/>
    </location>
</feature>
<feature type="compositionally biased region" description="Low complexity" evidence="1">
    <location>
        <begin position="507"/>
        <end position="519"/>
    </location>
</feature>
<feature type="region of interest" description="Disordered" evidence="1">
    <location>
        <begin position="235"/>
        <end position="255"/>
    </location>
</feature>
<feature type="compositionally biased region" description="Low complexity" evidence="1">
    <location>
        <begin position="292"/>
        <end position="302"/>
    </location>
</feature>
<accession>A7TE18</accession>
<dbReference type="PhylomeDB" id="A7TE18"/>
<evidence type="ECO:0000256" key="1">
    <source>
        <dbReference type="SAM" id="MobiDB-lite"/>
    </source>
</evidence>
<dbReference type="Proteomes" id="UP000000267">
    <property type="component" value="Unassembled WGS sequence"/>
</dbReference>
<dbReference type="GeneID" id="5548004"/>
<sequence>MELNESSVVGSLSADQSNANEMLSQATAASGSNIMKFFEGLDNKNNQTKKNISEQELPQDDSSDRNPKLNIHHFDEDYKLNPNKTTKAYNYSINEMLSIKELIPKEFIEGYAIQLPKKKFWRLSGRFADGNGNNKNASHRSNNNRSSGISSNNRPASGEGGQYGRRNSKSKIRGPNVGKKSNRYGKNDKYVEENDIKVNNSDLMELEGDFQPTGNSMADFEAWKAKMKEMENKKKGIVIDTPKSAEASSNAKSGAKSSTSILDFLEFESTDSSENNENATNEIPVQPTSNKDSGSGSGSSDSQEAATVGTSRFSSFFVASPSSTPLTDKNSASSPAQKQQSDPATSTSGTNIAGGSRMMSFFKNESKQSAGDKKTHKETVNTPRDANIPIPSNTPPQFSQQRNGPNDAQPQMLHPQVHGQPPLNNNAFFQGLLNKGKAGEEGNMLPPGMPLPAGGPGHLQQPPPPGMGQGFPMGMPPPPHMMPPPGFPPFQGQGLPMQNNPEHKRNINNGSPNPANNSNQRMPPRDQLKIQNTQQRRMMPPGFPQGAVPPGFPPMQGFPQNFDPNNRLSPKGMMQMNGQNFYPMMPPMPNRDQAGGF</sequence>
<organism evidence="3">
    <name type="scientific">Vanderwaltozyma polyspora (strain ATCC 22028 / DSM 70294 / BCRC 21397 / CBS 2163 / NBRC 10782 / NRRL Y-8283 / UCD 57-17)</name>
    <name type="common">Kluyveromyces polysporus</name>
    <dbReference type="NCBI Taxonomy" id="436907"/>
    <lineage>
        <taxon>Eukaryota</taxon>
        <taxon>Fungi</taxon>
        <taxon>Dikarya</taxon>
        <taxon>Ascomycota</taxon>
        <taxon>Saccharomycotina</taxon>
        <taxon>Saccharomycetes</taxon>
        <taxon>Saccharomycetales</taxon>
        <taxon>Saccharomycetaceae</taxon>
        <taxon>Vanderwaltozyma</taxon>
    </lineage>
</organism>
<dbReference type="OMA" id="HANNHHF"/>
<feature type="compositionally biased region" description="Polar residues" evidence="1">
    <location>
        <begin position="303"/>
        <end position="314"/>
    </location>
</feature>
<dbReference type="AlphaFoldDB" id="A7TE18"/>
<gene>
    <name evidence="2" type="ORF">Kpol_1018p178</name>
</gene>
<dbReference type="STRING" id="436907.A7TE18"/>
<keyword evidence="3" id="KW-1185">Reference proteome</keyword>
<feature type="compositionally biased region" description="Low complexity" evidence="1">
    <location>
        <begin position="131"/>
        <end position="154"/>
    </location>
</feature>
<dbReference type="HOGENOM" id="CLU_418607_0_0_1"/>